<sequence length="163" mass="18613">MFEAYKYYWQNAFKYRAVSSRADFWWPVLVNFIILVILYFLLAIAGYTTVSTIMHGYNSGGFVVIFLLFIIAAFAVANILPAIANCVRRLRDTGLTGWTVLVYWLLLILFSSNNSSILNSLLAILEIIMIVLLCLPSGYINKHGWWSPNYTDDVKIPSLQNKD</sequence>
<gene>
    <name evidence="2" type="ORF">H5S40_10545</name>
</gene>
<dbReference type="PANTHER" id="PTHR34980">
    <property type="entry name" value="INNER MEMBRANE PROTEIN-RELATED-RELATED"/>
    <property type="match status" value="1"/>
</dbReference>
<reference evidence="2 3" key="1">
    <citation type="submission" date="2020-07" db="EMBL/GenBank/DDBJ databases">
        <title>Description of Limosilactobacillus balticus sp. nov., Limosilactobacillus agrestis sp. nov., Limosilactobacillus albertensis sp. nov., Limosilactobacillus rudii sp. nov., Limosilactobacillus fastidiosus sp. nov., five novel Limosilactobacillus species isolated from the vertebrate gastrointestinal tract, and proposal of 6 subspecies of Limosilactobacillus reuteri adapted to the gastrointestinal tract of specific vertebrate hosts.</title>
        <authorList>
            <person name="Li F."/>
            <person name="Cheng C."/>
            <person name="Zheng J."/>
            <person name="Quevedo R.M."/>
            <person name="Li J."/>
            <person name="Roos S."/>
            <person name="Gaenzle M.G."/>
            <person name="Walter J."/>
        </authorList>
    </citation>
    <scope>NUCLEOTIDE SEQUENCE [LARGE SCALE GENOMIC DNA]</scope>
    <source>
        <strain evidence="2 3">RRLNB_1_1</strain>
    </source>
</reference>
<name>A0A7W3TTI0_9LACO</name>
<dbReference type="EMBL" id="JACIVC010000070">
    <property type="protein sequence ID" value="MBB1070583.1"/>
    <property type="molecule type" value="Genomic_DNA"/>
</dbReference>
<evidence type="ECO:0000313" key="3">
    <source>
        <dbReference type="Proteomes" id="UP000518316"/>
    </source>
</evidence>
<dbReference type="AlphaFoldDB" id="A0A7W3TTI0"/>
<dbReference type="GO" id="GO:0005886">
    <property type="term" value="C:plasma membrane"/>
    <property type="evidence" value="ECO:0007669"/>
    <property type="project" value="TreeGrafter"/>
</dbReference>
<feature type="transmembrane region" description="Helical" evidence="1">
    <location>
        <begin position="24"/>
        <end position="47"/>
    </location>
</feature>
<evidence type="ECO:0000313" key="2">
    <source>
        <dbReference type="EMBL" id="MBB1070583.1"/>
    </source>
</evidence>
<dbReference type="Pfam" id="PF05656">
    <property type="entry name" value="DUF805"/>
    <property type="match status" value="1"/>
</dbReference>
<dbReference type="RefSeq" id="WP_182599040.1">
    <property type="nucleotide sequence ID" value="NZ_JACIVC010000070.1"/>
</dbReference>
<keyword evidence="1" id="KW-0812">Transmembrane</keyword>
<dbReference type="PANTHER" id="PTHR34980:SF2">
    <property type="entry name" value="INNER MEMBRANE PROTEIN YHAH-RELATED"/>
    <property type="match status" value="1"/>
</dbReference>
<comment type="caution">
    <text evidence="2">The sequence shown here is derived from an EMBL/GenBank/DDBJ whole genome shotgun (WGS) entry which is preliminary data.</text>
</comment>
<feature type="transmembrane region" description="Helical" evidence="1">
    <location>
        <begin position="59"/>
        <end position="83"/>
    </location>
</feature>
<dbReference type="InterPro" id="IPR008523">
    <property type="entry name" value="DUF805"/>
</dbReference>
<accession>A0A7W3TTI0</accession>
<feature type="transmembrane region" description="Helical" evidence="1">
    <location>
        <begin position="95"/>
        <end position="111"/>
    </location>
</feature>
<feature type="transmembrane region" description="Helical" evidence="1">
    <location>
        <begin position="117"/>
        <end position="135"/>
    </location>
</feature>
<protein>
    <submittedName>
        <fullName evidence="2">DUF805 domain-containing protein</fullName>
    </submittedName>
</protein>
<keyword evidence="1" id="KW-0472">Membrane</keyword>
<proteinExistence type="predicted"/>
<keyword evidence="1" id="KW-1133">Transmembrane helix</keyword>
<keyword evidence="3" id="KW-1185">Reference proteome</keyword>
<dbReference type="Proteomes" id="UP000518316">
    <property type="component" value="Unassembled WGS sequence"/>
</dbReference>
<evidence type="ECO:0000256" key="1">
    <source>
        <dbReference type="SAM" id="Phobius"/>
    </source>
</evidence>
<organism evidence="2 3">
    <name type="scientific">Limosilactobacillus albertensis</name>
    <dbReference type="NCBI Taxonomy" id="2759752"/>
    <lineage>
        <taxon>Bacteria</taxon>
        <taxon>Bacillati</taxon>
        <taxon>Bacillota</taxon>
        <taxon>Bacilli</taxon>
        <taxon>Lactobacillales</taxon>
        <taxon>Lactobacillaceae</taxon>
        <taxon>Limosilactobacillus</taxon>
    </lineage>
</organism>